<gene>
    <name evidence="1" type="ORF">ISP01_00690</name>
</gene>
<dbReference type="AlphaFoldDB" id="A0A843A9C0"/>
<dbReference type="RefSeq" id="WP_278521576.1">
    <property type="nucleotide sequence ID" value="NZ_JADIIN010000006.1"/>
</dbReference>
<organism evidence="1 2">
    <name type="scientific">Methanobrevibacter arboriphilus</name>
    <dbReference type="NCBI Taxonomy" id="39441"/>
    <lineage>
        <taxon>Archaea</taxon>
        <taxon>Methanobacteriati</taxon>
        <taxon>Methanobacteriota</taxon>
        <taxon>Methanomada group</taxon>
        <taxon>Methanobacteria</taxon>
        <taxon>Methanobacteriales</taxon>
        <taxon>Methanobacteriaceae</taxon>
        <taxon>Methanobrevibacter</taxon>
    </lineage>
</organism>
<protein>
    <submittedName>
        <fullName evidence="1">Uncharacterized protein</fullName>
    </submittedName>
</protein>
<comment type="caution">
    <text evidence="1">The sequence shown here is derived from an EMBL/GenBank/DDBJ whole genome shotgun (WGS) entry which is preliminary data.</text>
</comment>
<dbReference type="EMBL" id="JADIIN010000006">
    <property type="protein sequence ID" value="MBF4467897.1"/>
    <property type="molecule type" value="Genomic_DNA"/>
</dbReference>
<accession>A0A843A9C0</accession>
<evidence type="ECO:0000313" key="2">
    <source>
        <dbReference type="Proteomes" id="UP000658733"/>
    </source>
</evidence>
<proteinExistence type="predicted"/>
<name>A0A843A9C0_METAZ</name>
<evidence type="ECO:0000313" key="1">
    <source>
        <dbReference type="EMBL" id="MBF4467897.1"/>
    </source>
</evidence>
<dbReference type="Proteomes" id="UP000658733">
    <property type="component" value="Unassembled WGS sequence"/>
</dbReference>
<sequence length="85" mass="9537">MSKIKTTMNIESDILKELKLIADKKNTTQTDIINKILKKGIIIEKQAQKQAKTKGSNFLKLAGIVTAPEPFNATEELRKLRNGEL</sequence>
<reference evidence="1" key="1">
    <citation type="submission" date="2020-10" db="EMBL/GenBank/DDBJ databases">
        <title>Dehalococcoides mccartyi of a TCE/Cr reducing biochatode.</title>
        <authorList>
            <person name="Matturro B."/>
        </authorList>
    </citation>
    <scope>NUCLEOTIDE SEQUENCE</scope>
    <source>
        <strain evidence="1">Bin4</strain>
    </source>
</reference>